<dbReference type="SUPFAM" id="SSF51905">
    <property type="entry name" value="FAD/NAD(P)-binding domain"/>
    <property type="match status" value="1"/>
</dbReference>
<keyword evidence="3" id="KW-0812">Transmembrane</keyword>
<evidence type="ECO:0000256" key="2">
    <source>
        <dbReference type="ARBA" id="ARBA00023002"/>
    </source>
</evidence>
<dbReference type="GO" id="GO:0005737">
    <property type="term" value="C:cytoplasm"/>
    <property type="evidence" value="ECO:0007669"/>
    <property type="project" value="InterPro"/>
</dbReference>
<protein>
    <submittedName>
        <fullName evidence="5">Thioredoxin-disulfide reductase</fullName>
    </submittedName>
</protein>
<organism evidence="5 6">
    <name type="scientific">Candidatus Nanoclepta minutus</name>
    <dbReference type="NCBI Taxonomy" id="1940235"/>
    <lineage>
        <taxon>Archaea</taxon>
        <taxon>Nanobdellota</taxon>
        <taxon>Candidatus Nanoclepta</taxon>
    </lineage>
</organism>
<keyword evidence="1" id="KW-0285">Flavoprotein</keyword>
<keyword evidence="3" id="KW-1133">Transmembrane helix</keyword>
<evidence type="ECO:0000259" key="4">
    <source>
        <dbReference type="Pfam" id="PF07992"/>
    </source>
</evidence>
<reference evidence="5 6" key="1">
    <citation type="journal article" date="2018" name="Syst. Appl. Microbiol.">
        <title>A new symbiotic nanoarchaeote (Candidatus Nanoclepta minutus) and its host (Zestosphaera tikiterensis gen. nov., sp. nov.) from a New Zealand hot spring.</title>
        <authorList>
            <person name="St John E."/>
            <person name="Liu Y."/>
            <person name="Podar M."/>
            <person name="Stott M.B."/>
            <person name="Meneghin J."/>
            <person name="Chen Z."/>
            <person name="Lagutin K."/>
            <person name="Mitchell K."/>
            <person name="Reysenbach A.L."/>
        </authorList>
    </citation>
    <scope>NUCLEOTIDE SEQUENCE [LARGE SCALE GENOMIC DNA]</scope>
    <source>
        <strain evidence="5">NZ3</strain>
    </source>
</reference>
<dbReference type="InterPro" id="IPR050097">
    <property type="entry name" value="Ferredoxin-NADP_redctase_2"/>
</dbReference>
<dbReference type="Proteomes" id="UP000266622">
    <property type="component" value="Unassembled WGS sequence"/>
</dbReference>
<keyword evidence="2" id="KW-0560">Oxidoreductase</keyword>
<accession>A0A397WR46</accession>
<comment type="caution">
    <text evidence="5">The sequence shown here is derived from an EMBL/GenBank/DDBJ whole genome shotgun (WGS) entry which is preliminary data.</text>
</comment>
<feature type="domain" description="FAD/NAD(P)-binding" evidence="4">
    <location>
        <begin position="20"/>
        <end position="304"/>
    </location>
</feature>
<sequence length="321" mass="35240">MTIAFSLQFQKKEEIDKEWDVIIIGGGPAGYTAAIYCGRYKLKTLIITKDIGGLLNEISVLENYPGFKKIRGSELAKLLKEQADEVGVKTILDEVLRVERNGEKFKVISRGYGEFYSKAVIVATGSARRKLGVPGENLPGVSYCAECDAPLFKNKVVAVVGGGSTAFHDALVLSEHASKVYIIHRREEFRAEPILVEEAKRNPKIDFLLNKVVVEMRGKEKVEEIVVQDIKTNDKITLKVDGVFVSIGMIPVSGLFQEMNVNIDENGYIIVDDCMKTNIEGLLAAGDVTNKGCGLKQVIIAAGMGAIAALSAFMYIKMSKW</sequence>
<dbReference type="InterPro" id="IPR023753">
    <property type="entry name" value="FAD/NAD-binding_dom"/>
</dbReference>
<evidence type="ECO:0000313" key="6">
    <source>
        <dbReference type="Proteomes" id="UP000266622"/>
    </source>
</evidence>
<dbReference type="AlphaFoldDB" id="A0A397WR46"/>
<feature type="transmembrane region" description="Helical" evidence="3">
    <location>
        <begin position="298"/>
        <end position="316"/>
    </location>
</feature>
<evidence type="ECO:0000256" key="1">
    <source>
        <dbReference type="ARBA" id="ARBA00022630"/>
    </source>
</evidence>
<dbReference type="GO" id="GO:0004791">
    <property type="term" value="F:thioredoxin-disulfide reductase (NADPH) activity"/>
    <property type="evidence" value="ECO:0007669"/>
    <property type="project" value="InterPro"/>
</dbReference>
<dbReference type="InterPro" id="IPR036188">
    <property type="entry name" value="FAD/NAD-bd_sf"/>
</dbReference>
<dbReference type="Gene3D" id="3.50.50.60">
    <property type="entry name" value="FAD/NAD(P)-binding domain"/>
    <property type="match status" value="2"/>
</dbReference>
<dbReference type="PRINTS" id="PR00469">
    <property type="entry name" value="PNDRDTASEII"/>
</dbReference>
<dbReference type="PANTHER" id="PTHR48105">
    <property type="entry name" value="THIOREDOXIN REDUCTASE 1-RELATED-RELATED"/>
    <property type="match status" value="1"/>
</dbReference>
<dbReference type="NCBIfam" id="TIGR01292">
    <property type="entry name" value="TRX_reduct"/>
    <property type="match status" value="1"/>
</dbReference>
<evidence type="ECO:0000256" key="3">
    <source>
        <dbReference type="SAM" id="Phobius"/>
    </source>
</evidence>
<gene>
    <name evidence="5" type="ORF">BXU00_03025</name>
</gene>
<evidence type="ECO:0000313" key="5">
    <source>
        <dbReference type="EMBL" id="RIB35146.1"/>
    </source>
</evidence>
<dbReference type="InterPro" id="IPR005982">
    <property type="entry name" value="Thioredox_Rdtase"/>
</dbReference>
<keyword evidence="3" id="KW-0472">Membrane</keyword>
<dbReference type="EMBL" id="MWMI01000005">
    <property type="protein sequence ID" value="RIB35146.1"/>
    <property type="molecule type" value="Genomic_DNA"/>
</dbReference>
<dbReference type="PRINTS" id="PR00368">
    <property type="entry name" value="FADPNR"/>
</dbReference>
<dbReference type="Pfam" id="PF07992">
    <property type="entry name" value="Pyr_redox_2"/>
    <property type="match status" value="1"/>
</dbReference>
<proteinExistence type="predicted"/>
<dbReference type="GO" id="GO:0019430">
    <property type="term" value="P:removal of superoxide radicals"/>
    <property type="evidence" value="ECO:0007669"/>
    <property type="project" value="InterPro"/>
</dbReference>
<name>A0A397WR46_9ARCH</name>